<evidence type="ECO:0000313" key="2">
    <source>
        <dbReference type="Proteomes" id="UP001165306"/>
    </source>
</evidence>
<dbReference type="EMBL" id="JAMSLR010000006">
    <property type="protein sequence ID" value="MCM8749416.1"/>
    <property type="molecule type" value="Genomic_DNA"/>
</dbReference>
<keyword evidence="1" id="KW-0396">Initiation factor</keyword>
<dbReference type="Proteomes" id="UP001165306">
    <property type="component" value="Unassembled WGS sequence"/>
</dbReference>
<name>A0AA42BA44_9BACT</name>
<evidence type="ECO:0000313" key="1">
    <source>
        <dbReference type="EMBL" id="MCM8749416.1"/>
    </source>
</evidence>
<keyword evidence="1" id="KW-0648">Protein biosynthesis</keyword>
<reference evidence="1" key="1">
    <citation type="submission" date="2022-06" db="EMBL/GenBank/DDBJ databases">
        <title>CFH 74404 Thermomicrobiaceae sp.</title>
        <authorList>
            <person name="Ming H."/>
            <person name="Li W.-J."/>
            <person name="Zhao Z."/>
        </authorList>
    </citation>
    <scope>NUCLEOTIDE SEQUENCE</scope>
    <source>
        <strain evidence="1">CFH 74404</strain>
    </source>
</reference>
<comment type="caution">
    <text evidence="1">The sequence shown here is derived from an EMBL/GenBank/DDBJ whole genome shotgun (WGS) entry which is preliminary data.</text>
</comment>
<dbReference type="AlphaFoldDB" id="A0AA42BA44"/>
<accession>A0AA42BA44</accession>
<keyword evidence="2" id="KW-1185">Reference proteome</keyword>
<proteinExistence type="predicted"/>
<dbReference type="GO" id="GO:0003743">
    <property type="term" value="F:translation initiation factor activity"/>
    <property type="evidence" value="ECO:0007669"/>
    <property type="project" value="UniProtKB-KW"/>
</dbReference>
<dbReference type="RefSeq" id="WP_284057199.1">
    <property type="nucleotide sequence ID" value="NZ_JAMSLR010000006.1"/>
</dbReference>
<gene>
    <name evidence="1" type="ORF">NET02_09680</name>
</gene>
<sequence>MAASEQRQCPICGSIETTLVRRGFIGPTDERDQYLRCQQCGCVTYEILSRSPREVRAQGLAPGQTVTIAGRRYVIRQLLRAGPNEYLVYVRLQMP</sequence>
<organism evidence="1 2">
    <name type="scientific">Thermalbibacter longus</name>
    <dbReference type="NCBI Taxonomy" id="2951981"/>
    <lineage>
        <taxon>Bacteria</taxon>
        <taxon>Pseudomonadati</taxon>
        <taxon>Thermomicrobiota</taxon>
        <taxon>Thermomicrobia</taxon>
        <taxon>Thermomicrobiales</taxon>
        <taxon>Thermomicrobiaceae</taxon>
        <taxon>Thermalbibacter</taxon>
    </lineage>
</organism>
<protein>
    <submittedName>
        <fullName evidence="1">Eukaryotic translation initiation factor eIF-2-beta/eIF-5 family protein</fullName>
    </submittedName>
</protein>